<reference evidence="1 2" key="1">
    <citation type="submission" date="2019-11" db="EMBL/GenBank/DDBJ databases">
        <title>Draft Genome Sequence of Plant Growth-Promoting Rhizosphere-Associated Bacteria.</title>
        <authorList>
            <person name="Vasilyev I.Y."/>
            <person name="Radchenko V."/>
            <person name="Ilnitskaya E.V."/>
        </authorList>
    </citation>
    <scope>NUCLEOTIDE SEQUENCE [LARGE SCALE GENOMIC DNA]</scope>
    <source>
        <strain evidence="1 2">VRA_1sq_f</strain>
    </source>
</reference>
<dbReference type="EMBL" id="WKKZ01001235">
    <property type="protein sequence ID" value="MSE06702.1"/>
    <property type="molecule type" value="Genomic_DNA"/>
</dbReference>
<feature type="non-terminal residue" evidence="1">
    <location>
        <position position="105"/>
    </location>
</feature>
<gene>
    <name evidence="1" type="ORF">GKC34_13475</name>
</gene>
<organism evidence="1 2">
    <name type="scientific">Ligilactobacillus salivarius</name>
    <dbReference type="NCBI Taxonomy" id="1624"/>
    <lineage>
        <taxon>Bacteria</taxon>
        <taxon>Bacillati</taxon>
        <taxon>Bacillota</taxon>
        <taxon>Bacilli</taxon>
        <taxon>Lactobacillales</taxon>
        <taxon>Lactobacillaceae</taxon>
        <taxon>Ligilactobacillus</taxon>
    </lineage>
</organism>
<comment type="caution">
    <text evidence="1">The sequence shown here is derived from an EMBL/GenBank/DDBJ whole genome shotgun (WGS) entry which is preliminary data.</text>
</comment>
<proteinExistence type="predicted"/>
<dbReference type="Proteomes" id="UP000437575">
    <property type="component" value="Unassembled WGS sequence"/>
</dbReference>
<sequence>PRRQAVLRQILKNKVTSSSIYWGLRYNYLSYLNVFPELDEKNYDRAIAQLIEENYLSKKDNKLLLTIKGQHALDEFKQQHYFIDKPQLFNKYDLKLWKEILRLMI</sequence>
<dbReference type="AlphaFoldDB" id="A0A6A8LUQ7"/>
<evidence type="ECO:0000313" key="1">
    <source>
        <dbReference type="EMBL" id="MSE06702.1"/>
    </source>
</evidence>
<accession>A0A6A8LUQ7</accession>
<name>A0A6A8LUQ7_9LACO</name>
<protein>
    <submittedName>
        <fullName evidence="1">Uncharacterized protein</fullName>
    </submittedName>
</protein>
<feature type="non-terminal residue" evidence="1">
    <location>
        <position position="1"/>
    </location>
</feature>
<evidence type="ECO:0000313" key="2">
    <source>
        <dbReference type="Proteomes" id="UP000437575"/>
    </source>
</evidence>